<gene>
    <name evidence="8" type="ORF">METZ01_LOCUS203731</name>
</gene>
<protein>
    <submittedName>
        <fullName evidence="8">Uncharacterized protein</fullName>
    </submittedName>
</protein>
<dbReference type="PROSITE" id="PS51332">
    <property type="entry name" value="B12_BINDING"/>
    <property type="match status" value="1"/>
</dbReference>
<dbReference type="SUPFAM" id="SSF102114">
    <property type="entry name" value="Radical SAM enzymes"/>
    <property type="match status" value="1"/>
</dbReference>
<dbReference type="GO" id="GO:0031419">
    <property type="term" value="F:cobalamin binding"/>
    <property type="evidence" value="ECO:0007669"/>
    <property type="project" value="InterPro"/>
</dbReference>
<evidence type="ECO:0000259" key="7">
    <source>
        <dbReference type="PROSITE" id="PS51918"/>
    </source>
</evidence>
<dbReference type="GO" id="GO:0003824">
    <property type="term" value="F:catalytic activity"/>
    <property type="evidence" value="ECO:0007669"/>
    <property type="project" value="InterPro"/>
</dbReference>
<feature type="non-terminal residue" evidence="8">
    <location>
        <position position="417"/>
    </location>
</feature>
<dbReference type="GO" id="GO:0051539">
    <property type="term" value="F:4 iron, 4 sulfur cluster binding"/>
    <property type="evidence" value="ECO:0007669"/>
    <property type="project" value="UniProtKB-KW"/>
</dbReference>
<evidence type="ECO:0000256" key="3">
    <source>
        <dbReference type="ARBA" id="ARBA00022723"/>
    </source>
</evidence>
<dbReference type="GO" id="GO:0046872">
    <property type="term" value="F:metal ion binding"/>
    <property type="evidence" value="ECO:0007669"/>
    <property type="project" value="UniProtKB-KW"/>
</dbReference>
<dbReference type="PANTHER" id="PTHR43409:SF16">
    <property type="entry name" value="SLR0320 PROTEIN"/>
    <property type="match status" value="1"/>
</dbReference>
<keyword evidence="4" id="KW-0408">Iron</keyword>
<dbReference type="PANTHER" id="PTHR43409">
    <property type="entry name" value="ANAEROBIC MAGNESIUM-PROTOPORPHYRIN IX MONOMETHYL ESTER CYCLASE-RELATED"/>
    <property type="match status" value="1"/>
</dbReference>
<reference evidence="8" key="1">
    <citation type="submission" date="2018-05" db="EMBL/GenBank/DDBJ databases">
        <authorList>
            <person name="Lanie J.A."/>
            <person name="Ng W.-L."/>
            <person name="Kazmierczak K.M."/>
            <person name="Andrzejewski T.M."/>
            <person name="Davidsen T.M."/>
            <person name="Wayne K.J."/>
            <person name="Tettelin H."/>
            <person name="Glass J.I."/>
            <person name="Rusch D."/>
            <person name="Podicherti R."/>
            <person name="Tsui H.-C.T."/>
            <person name="Winkler M.E."/>
        </authorList>
    </citation>
    <scope>NUCLEOTIDE SEQUENCE</scope>
</reference>
<dbReference type="Gene3D" id="3.80.30.20">
    <property type="entry name" value="tm_1862 like domain"/>
    <property type="match status" value="1"/>
</dbReference>
<dbReference type="InterPro" id="IPR051198">
    <property type="entry name" value="BchE-like"/>
</dbReference>
<dbReference type="InterPro" id="IPR023404">
    <property type="entry name" value="rSAM_horseshoe"/>
</dbReference>
<dbReference type="GO" id="GO:0005829">
    <property type="term" value="C:cytosol"/>
    <property type="evidence" value="ECO:0007669"/>
    <property type="project" value="TreeGrafter"/>
</dbReference>
<evidence type="ECO:0000256" key="1">
    <source>
        <dbReference type="ARBA" id="ARBA00001966"/>
    </source>
</evidence>
<accession>A0A382ELU7</accession>
<dbReference type="InterPro" id="IPR006638">
    <property type="entry name" value="Elp3/MiaA/NifB-like_rSAM"/>
</dbReference>
<evidence type="ECO:0000259" key="6">
    <source>
        <dbReference type="PROSITE" id="PS51332"/>
    </source>
</evidence>
<dbReference type="InterPro" id="IPR007197">
    <property type="entry name" value="rSAM"/>
</dbReference>
<dbReference type="PROSITE" id="PS51918">
    <property type="entry name" value="RADICAL_SAM"/>
    <property type="match status" value="1"/>
</dbReference>
<feature type="domain" description="Radical SAM core" evidence="7">
    <location>
        <begin position="205"/>
        <end position="417"/>
    </location>
</feature>
<feature type="non-terminal residue" evidence="8">
    <location>
        <position position="1"/>
    </location>
</feature>
<evidence type="ECO:0000256" key="5">
    <source>
        <dbReference type="ARBA" id="ARBA00023014"/>
    </source>
</evidence>
<evidence type="ECO:0000313" key="8">
    <source>
        <dbReference type="EMBL" id="SVB50877.1"/>
    </source>
</evidence>
<organism evidence="8">
    <name type="scientific">marine metagenome</name>
    <dbReference type="NCBI Taxonomy" id="408172"/>
    <lineage>
        <taxon>unclassified sequences</taxon>
        <taxon>metagenomes</taxon>
        <taxon>ecological metagenomes</taxon>
    </lineage>
</organism>
<dbReference type="AlphaFoldDB" id="A0A382ELU7"/>
<dbReference type="CDD" id="cd02068">
    <property type="entry name" value="radical_SAM_B12_BD"/>
    <property type="match status" value="1"/>
</dbReference>
<proteinExistence type="predicted"/>
<dbReference type="CDD" id="cd01335">
    <property type="entry name" value="Radical_SAM"/>
    <property type="match status" value="1"/>
</dbReference>
<dbReference type="SFLD" id="SFLDS00029">
    <property type="entry name" value="Radical_SAM"/>
    <property type="match status" value="1"/>
</dbReference>
<dbReference type="EMBL" id="UINC01044857">
    <property type="protein sequence ID" value="SVB50877.1"/>
    <property type="molecule type" value="Genomic_DNA"/>
</dbReference>
<dbReference type="SFLD" id="SFLDG01123">
    <property type="entry name" value="methyltransferase_(Class_B)"/>
    <property type="match status" value="1"/>
</dbReference>
<dbReference type="InterPro" id="IPR006158">
    <property type="entry name" value="Cobalamin-bd"/>
</dbReference>
<dbReference type="InterPro" id="IPR058240">
    <property type="entry name" value="rSAM_sf"/>
</dbReference>
<keyword evidence="3" id="KW-0479">Metal-binding</keyword>
<dbReference type="InterPro" id="IPR036724">
    <property type="entry name" value="Cobalamin-bd_sf"/>
</dbReference>
<dbReference type="SMART" id="SM00729">
    <property type="entry name" value="Elp3"/>
    <property type="match status" value="1"/>
</dbReference>
<evidence type="ECO:0000256" key="4">
    <source>
        <dbReference type="ARBA" id="ARBA00023004"/>
    </source>
</evidence>
<dbReference type="SUPFAM" id="SSF52242">
    <property type="entry name" value="Cobalamin (vitamin B12)-binding domain"/>
    <property type="match status" value="1"/>
</dbReference>
<dbReference type="Pfam" id="PF04055">
    <property type="entry name" value="Radical_SAM"/>
    <property type="match status" value="1"/>
</dbReference>
<dbReference type="Pfam" id="PF02310">
    <property type="entry name" value="B12-binding"/>
    <property type="match status" value="1"/>
</dbReference>
<dbReference type="SFLD" id="SFLDG01082">
    <property type="entry name" value="B12-binding_domain_containing"/>
    <property type="match status" value="1"/>
</dbReference>
<keyword evidence="2" id="KW-0949">S-adenosyl-L-methionine</keyword>
<comment type="cofactor">
    <cofactor evidence="1">
        <name>[4Fe-4S] cluster</name>
        <dbReference type="ChEBI" id="CHEBI:49883"/>
    </cofactor>
</comment>
<dbReference type="Gene3D" id="3.40.50.280">
    <property type="entry name" value="Cobalamin-binding domain"/>
    <property type="match status" value="1"/>
</dbReference>
<feature type="domain" description="B12-binding" evidence="6">
    <location>
        <begin position="13"/>
        <end position="159"/>
    </location>
</feature>
<keyword evidence="5" id="KW-0411">Iron-sulfur</keyword>
<evidence type="ECO:0000256" key="2">
    <source>
        <dbReference type="ARBA" id="ARBA00022691"/>
    </source>
</evidence>
<dbReference type="InterPro" id="IPR034466">
    <property type="entry name" value="Methyltransferase_Class_B"/>
</dbReference>
<name>A0A382ELU7_9ZZZZ</name>
<sequence length="417" mass="47904">VVENPDHFVEKKMSKAILVGIAGSYNAFSLSLYNIKAFAYNDPEIRDKWDLSVIQHRFINLSRKDVEVPRLIDQIVEANPDLVAFSCYMWNVNIYNEIARALRKRTPNTKIIWGGPEMSSDYLLQGKFDNFEMDYCVYGEGEKTFLEFLKNQISGVPALPNIPGLAYRDNPTKPFKINSKREPMESLDEVPSPFLTGAVDDEVLLRSKIEGNIETQRGCNLRCSYCIYHKDMDRITYSSVDRVVAETRYLVNKGVKRIMFVDANFSSDLDYAKTIIRAFIQQKFELRLMFELIPGFIDEELATLFEEFSSIYPWNDITLGVGVQSTNLETLKNLRRGIKIDKFNYTFDLIKKHNLMAKIDLIIGLPGENISHIEASLEFMMDTMGFGREHLLCIHVMRALPGTELVEIGEKNNMTFS</sequence>